<dbReference type="InterPro" id="IPR021005">
    <property type="entry name" value="Znf_CGNR"/>
</dbReference>
<evidence type="ECO:0000313" key="4">
    <source>
        <dbReference type="Proteomes" id="UP000468828"/>
    </source>
</evidence>
<dbReference type="AlphaFoldDB" id="A0A6P0EYT2"/>
<reference evidence="3 5" key="2">
    <citation type="submission" date="2020-02" db="EMBL/GenBank/DDBJ databases">
        <title>The WGS of Modestobacter muralis DSM 100205.</title>
        <authorList>
            <person name="Jiang Z."/>
        </authorList>
    </citation>
    <scope>NUCLEOTIDE SEQUENCE [LARGE SCALE GENOMIC DNA]</scope>
    <source>
        <strain evidence="3 5">DSM 100205</strain>
    </source>
</reference>
<dbReference type="InterPro" id="IPR023286">
    <property type="entry name" value="ABATE_dom_sf"/>
</dbReference>
<comment type="caution">
    <text evidence="2">The sequence shown here is derived from an EMBL/GenBank/DDBJ whole genome shotgun (WGS) entry which is preliminary data.</text>
</comment>
<dbReference type="Gene3D" id="1.10.3300.10">
    <property type="entry name" value="Jann2411-like domain"/>
    <property type="match status" value="1"/>
</dbReference>
<feature type="domain" description="Zinc finger CGNR" evidence="1">
    <location>
        <begin position="134"/>
        <end position="176"/>
    </location>
</feature>
<reference evidence="2 4" key="1">
    <citation type="submission" date="2020-01" db="EMBL/GenBank/DDBJ databases">
        <title>the WGS Modestobacter muralis CPCC 204518.</title>
        <authorList>
            <person name="Jiang Z."/>
        </authorList>
    </citation>
    <scope>NUCLEOTIDE SEQUENCE [LARGE SCALE GENOMIC DNA]</scope>
    <source>
        <strain evidence="2 4">DSM 100205</strain>
    </source>
</reference>
<dbReference type="PANTHER" id="PTHR35525:SF3">
    <property type="entry name" value="BLL6575 PROTEIN"/>
    <property type="match status" value="1"/>
</dbReference>
<protein>
    <submittedName>
        <fullName evidence="2">CGNR zinc finger domain-containing protein</fullName>
    </submittedName>
</protein>
<evidence type="ECO:0000313" key="5">
    <source>
        <dbReference type="Proteomes" id="UP000471152"/>
    </source>
</evidence>
<proteinExistence type="predicted"/>
<evidence type="ECO:0000259" key="1">
    <source>
        <dbReference type="Pfam" id="PF11706"/>
    </source>
</evidence>
<dbReference type="EMBL" id="JAAGWH010000061">
    <property type="protein sequence ID" value="NEK96337.1"/>
    <property type="molecule type" value="Genomic_DNA"/>
</dbReference>
<dbReference type="InterPro" id="IPR010852">
    <property type="entry name" value="ABATE"/>
</dbReference>
<dbReference type="Proteomes" id="UP000468828">
    <property type="component" value="Unassembled WGS sequence"/>
</dbReference>
<name>A0A6P0EYT2_9ACTN</name>
<evidence type="ECO:0000313" key="3">
    <source>
        <dbReference type="EMBL" id="NEN53237.1"/>
    </source>
</evidence>
<keyword evidence="4" id="KW-1185">Reference proteome</keyword>
<dbReference type="Pfam" id="PF07336">
    <property type="entry name" value="ABATE"/>
    <property type="match status" value="1"/>
</dbReference>
<dbReference type="Proteomes" id="UP000471152">
    <property type="component" value="Unassembled WGS sequence"/>
</dbReference>
<evidence type="ECO:0000313" key="2">
    <source>
        <dbReference type="EMBL" id="NEK96337.1"/>
    </source>
</evidence>
<dbReference type="SUPFAM" id="SSF160904">
    <property type="entry name" value="Jann2411-like"/>
    <property type="match status" value="1"/>
</dbReference>
<gene>
    <name evidence="3" type="ORF">G3R41_20235</name>
    <name evidence="2" type="ORF">GCU67_19520</name>
</gene>
<dbReference type="PANTHER" id="PTHR35525">
    <property type="entry name" value="BLL6575 PROTEIN"/>
    <property type="match status" value="1"/>
</dbReference>
<sequence length="179" mass="19256">MLFAHDTEVALAAATALVNTAADGEERLPDPSALATFLDTWEFTGSRTGSVDELAEVHRLRTVLGGIWDADEDDVVAVVNRLLRDGHALPQLVRHDGWGYHVHATEPTASVADRMGVEAAMALADVVRAGALDRLHRCAASGCDDVLVDLTKNANRRFCDNTCANREHAAAYRARRAAG</sequence>
<dbReference type="RefSeq" id="WP_163613032.1">
    <property type="nucleotide sequence ID" value="NZ_JAAGWB010000064.1"/>
</dbReference>
<organism evidence="2 4">
    <name type="scientific">Modestobacter muralis</name>
    <dbReference type="NCBI Taxonomy" id="1608614"/>
    <lineage>
        <taxon>Bacteria</taxon>
        <taxon>Bacillati</taxon>
        <taxon>Actinomycetota</taxon>
        <taxon>Actinomycetes</taxon>
        <taxon>Geodermatophilales</taxon>
        <taxon>Geodermatophilaceae</taxon>
        <taxon>Modestobacter</taxon>
    </lineage>
</organism>
<accession>A0A6P0EYT2</accession>
<dbReference type="Pfam" id="PF11706">
    <property type="entry name" value="zf-CGNR"/>
    <property type="match status" value="1"/>
</dbReference>
<dbReference type="EMBL" id="JAAGWB010000064">
    <property type="protein sequence ID" value="NEN53237.1"/>
    <property type="molecule type" value="Genomic_DNA"/>
</dbReference>